<dbReference type="InterPro" id="IPR011250">
    <property type="entry name" value="OMP/PagP_B-barrel"/>
</dbReference>
<evidence type="ECO:0000256" key="1">
    <source>
        <dbReference type="SAM" id="SignalP"/>
    </source>
</evidence>
<organism evidence="2 3">
    <name type="scientific">Orientia tsutsugamushi</name>
    <name type="common">Rickettsia tsutsugamushi</name>
    <dbReference type="NCBI Taxonomy" id="784"/>
    <lineage>
        <taxon>Bacteria</taxon>
        <taxon>Pseudomonadati</taxon>
        <taxon>Pseudomonadota</taxon>
        <taxon>Alphaproteobacteria</taxon>
        <taxon>Rickettsiales</taxon>
        <taxon>Rickettsiaceae</taxon>
        <taxon>Rickettsieae</taxon>
        <taxon>Orientia</taxon>
    </lineage>
</organism>
<reference evidence="3" key="1">
    <citation type="submission" date="2018-03" db="EMBL/GenBank/DDBJ databases">
        <authorList>
            <person name="Batty M. E."/>
            <person name="Batty M E."/>
        </authorList>
    </citation>
    <scope>NUCLEOTIDE SEQUENCE [LARGE SCALE GENOMIC DNA]</scope>
</reference>
<gene>
    <name evidence="2" type="ORF">FPW1038_00043</name>
</gene>
<keyword evidence="1" id="KW-0732">Signal</keyword>
<accession>A0A2R8EZL4</accession>
<dbReference type="Proteomes" id="UP000244889">
    <property type="component" value="Unassembled WGS sequence"/>
</dbReference>
<dbReference type="AlphaFoldDB" id="A0A2R8EZL4"/>
<feature type="signal peptide" evidence="1">
    <location>
        <begin position="1"/>
        <end position="29"/>
    </location>
</feature>
<evidence type="ECO:0000313" key="3">
    <source>
        <dbReference type="Proteomes" id="UP000244889"/>
    </source>
</evidence>
<sequence length="197" mass="21698" precursor="true">MNVLKSLLQPCYAVILAFVVLSSPSICTANNNVNFNASKGGIDTSQFYIKFSTGIATNYDTLEAGIGYRLNRHRMDVRLGFMCHHKCRDNFIQGNYYYNIIEGNKASIFVTGGLVSAFNSDSGTGIDLGVGTTINLSRDTYLDGVGTTINLSRDTYLDGVGTTINLSRDTYLDIECSTIANYRPLPIHIRFGLRVHI</sequence>
<dbReference type="RefSeq" id="WP_108839486.1">
    <property type="nucleotide sequence ID" value="NZ_OOHR01000001.1"/>
</dbReference>
<evidence type="ECO:0000313" key="2">
    <source>
        <dbReference type="EMBL" id="SPM44434.1"/>
    </source>
</evidence>
<name>A0A2R8EZL4_ORITS</name>
<dbReference type="SUPFAM" id="SSF56925">
    <property type="entry name" value="OMPA-like"/>
    <property type="match status" value="1"/>
</dbReference>
<proteinExistence type="predicted"/>
<protein>
    <submittedName>
        <fullName evidence="2">Membrane protein</fullName>
    </submittedName>
</protein>
<dbReference type="EMBL" id="OOHR01000001">
    <property type="protein sequence ID" value="SPM44434.1"/>
    <property type="molecule type" value="Genomic_DNA"/>
</dbReference>
<feature type="chain" id="PRO_5015354713" evidence="1">
    <location>
        <begin position="30"/>
        <end position="197"/>
    </location>
</feature>